<evidence type="ECO:0000256" key="1">
    <source>
        <dbReference type="SAM" id="MobiDB-lite"/>
    </source>
</evidence>
<feature type="region of interest" description="Disordered" evidence="1">
    <location>
        <begin position="1"/>
        <end position="74"/>
    </location>
</feature>
<feature type="region of interest" description="Disordered" evidence="1">
    <location>
        <begin position="114"/>
        <end position="161"/>
    </location>
</feature>
<evidence type="ECO:0000313" key="2">
    <source>
        <dbReference type="EMBL" id="GAT43459.1"/>
    </source>
</evidence>
<reference evidence="2" key="1">
    <citation type="submission" date="2014-09" db="EMBL/GenBank/DDBJ databases">
        <title>Genome sequence of the luminous mushroom Mycena chlorophos for searching fungal bioluminescence genes.</title>
        <authorList>
            <person name="Tanaka Y."/>
            <person name="Kasuga D."/>
            <person name="Oba Y."/>
            <person name="Hase S."/>
            <person name="Sato K."/>
            <person name="Oba Y."/>
            <person name="Sakakibara Y."/>
        </authorList>
    </citation>
    <scope>NUCLEOTIDE SEQUENCE</scope>
</reference>
<protein>
    <submittedName>
        <fullName evidence="2">Uncharacterized protein</fullName>
    </submittedName>
</protein>
<accession>A0ABQ0KX09</accession>
<evidence type="ECO:0000313" key="3">
    <source>
        <dbReference type="Proteomes" id="UP000815677"/>
    </source>
</evidence>
<feature type="compositionally biased region" description="Polar residues" evidence="1">
    <location>
        <begin position="1"/>
        <end position="12"/>
    </location>
</feature>
<gene>
    <name evidence="2" type="ORF">MCHLO_01137</name>
</gene>
<feature type="compositionally biased region" description="Basic and acidic residues" evidence="1">
    <location>
        <begin position="53"/>
        <end position="64"/>
    </location>
</feature>
<proteinExistence type="predicted"/>
<dbReference type="EMBL" id="DF839040">
    <property type="protein sequence ID" value="GAT43459.1"/>
    <property type="molecule type" value="Genomic_DNA"/>
</dbReference>
<name>A0ABQ0KX09_MYCCL</name>
<sequence length="193" mass="21473">MPVSQVGISESQRFPFRSRNRTESGTAEQRGNGAYRRRLQSASAALPAPTLGRQREPHRPAEQHARRRPDSKRASLRDSAWFSCHFLPDSVKTSNPAELGFIMESLDFLTRHRLTRPGTDDTTPARTMTVLGRPTSAPTLPPLQNHGSKTREHAARRPKCSVNSTRALPALCLSPGEPRVSLRLGSLHIRRIS</sequence>
<dbReference type="Proteomes" id="UP000815677">
    <property type="component" value="Unassembled WGS sequence"/>
</dbReference>
<organism evidence="2 3">
    <name type="scientific">Mycena chlorophos</name>
    <name type="common">Agaric fungus</name>
    <name type="synonym">Agaricus chlorophos</name>
    <dbReference type="NCBI Taxonomy" id="658473"/>
    <lineage>
        <taxon>Eukaryota</taxon>
        <taxon>Fungi</taxon>
        <taxon>Dikarya</taxon>
        <taxon>Basidiomycota</taxon>
        <taxon>Agaricomycotina</taxon>
        <taxon>Agaricomycetes</taxon>
        <taxon>Agaricomycetidae</taxon>
        <taxon>Agaricales</taxon>
        <taxon>Marasmiineae</taxon>
        <taxon>Mycenaceae</taxon>
        <taxon>Mycena</taxon>
    </lineage>
</organism>
<keyword evidence="3" id="KW-1185">Reference proteome</keyword>